<keyword evidence="14" id="KW-0472">Membrane</keyword>
<evidence type="ECO:0000256" key="15">
    <source>
        <dbReference type="ARBA" id="ARBA00047827"/>
    </source>
</evidence>
<dbReference type="Gene3D" id="1.10.630.10">
    <property type="entry name" value="Cytochrome P450"/>
    <property type="match status" value="1"/>
</dbReference>
<dbReference type="SUPFAM" id="SSF48264">
    <property type="entry name" value="Cytochrome P450"/>
    <property type="match status" value="1"/>
</dbReference>
<evidence type="ECO:0000256" key="10">
    <source>
        <dbReference type="ARBA" id="ARBA00022848"/>
    </source>
</evidence>
<reference evidence="18" key="1">
    <citation type="submission" date="2020-08" db="EMBL/GenBank/DDBJ databases">
        <authorList>
            <person name="Tang J."/>
        </authorList>
    </citation>
    <scope>NUCLEOTIDE SEQUENCE</scope>
</reference>
<evidence type="ECO:0000256" key="11">
    <source>
        <dbReference type="ARBA" id="ARBA00023002"/>
    </source>
</evidence>
<dbReference type="InterPro" id="IPR036396">
    <property type="entry name" value="Cyt_P450_sf"/>
</dbReference>
<accession>A0A7S7ADA9</accession>
<dbReference type="PRINTS" id="PR00465">
    <property type="entry name" value="EP450IV"/>
</dbReference>
<evidence type="ECO:0000256" key="12">
    <source>
        <dbReference type="ARBA" id="ARBA00023004"/>
    </source>
</evidence>
<name>A0A7S7ADA9_CONPF</name>
<dbReference type="PANTHER" id="PTHR24292:SF54">
    <property type="entry name" value="CYP9F3-RELATED"/>
    <property type="match status" value="1"/>
</dbReference>
<dbReference type="FunFam" id="1.10.630.10:FF:000042">
    <property type="entry name" value="Cytochrome P450"/>
    <property type="match status" value="1"/>
</dbReference>
<dbReference type="AlphaFoldDB" id="A0A7S7ADA9"/>
<keyword evidence="7 16" id="KW-0349">Heme</keyword>
<dbReference type="GO" id="GO:0005506">
    <property type="term" value="F:iron ion binding"/>
    <property type="evidence" value="ECO:0007669"/>
    <property type="project" value="InterPro"/>
</dbReference>
<comment type="cofactor">
    <cofactor evidence="1 16">
        <name>heme</name>
        <dbReference type="ChEBI" id="CHEBI:30413"/>
    </cofactor>
</comment>
<keyword evidence="11 17" id="KW-0560">Oxidoreductase</keyword>
<comment type="subcellular location">
    <subcellularLocation>
        <location evidence="4">Endoplasmic reticulum membrane</location>
        <topology evidence="4">Peripheral membrane protein</topology>
    </subcellularLocation>
    <subcellularLocation>
        <location evidence="3">Microsome membrane</location>
        <topology evidence="3">Peripheral membrane protein</topology>
    </subcellularLocation>
</comment>
<keyword evidence="8 16" id="KW-0479">Metal-binding</keyword>
<feature type="binding site" description="axial binding residue" evidence="16">
    <location>
        <position position="470"/>
    </location>
    <ligand>
        <name>heme</name>
        <dbReference type="ChEBI" id="CHEBI:30413"/>
    </ligand>
    <ligandPart>
        <name>Fe</name>
        <dbReference type="ChEBI" id="CHEBI:18248"/>
    </ligandPart>
</feature>
<evidence type="ECO:0000256" key="2">
    <source>
        <dbReference type="ARBA" id="ARBA00003690"/>
    </source>
</evidence>
<dbReference type="Pfam" id="PF00067">
    <property type="entry name" value="p450"/>
    <property type="match status" value="1"/>
</dbReference>
<comment type="catalytic activity">
    <reaction evidence="15">
        <text>an organic molecule + reduced [NADPH--hemoprotein reductase] + O2 = an alcohol + oxidized [NADPH--hemoprotein reductase] + H2O + H(+)</text>
        <dbReference type="Rhea" id="RHEA:17149"/>
        <dbReference type="Rhea" id="RHEA-COMP:11964"/>
        <dbReference type="Rhea" id="RHEA-COMP:11965"/>
        <dbReference type="ChEBI" id="CHEBI:15377"/>
        <dbReference type="ChEBI" id="CHEBI:15378"/>
        <dbReference type="ChEBI" id="CHEBI:15379"/>
        <dbReference type="ChEBI" id="CHEBI:30879"/>
        <dbReference type="ChEBI" id="CHEBI:57618"/>
        <dbReference type="ChEBI" id="CHEBI:58210"/>
        <dbReference type="ChEBI" id="CHEBI:142491"/>
        <dbReference type="EC" id="1.14.14.1"/>
    </reaction>
</comment>
<keyword evidence="12 16" id="KW-0408">Iron</keyword>
<dbReference type="InterPro" id="IPR050476">
    <property type="entry name" value="Insect_CytP450_Detox"/>
</dbReference>
<evidence type="ECO:0000256" key="7">
    <source>
        <dbReference type="ARBA" id="ARBA00022617"/>
    </source>
</evidence>
<dbReference type="GO" id="GO:0020037">
    <property type="term" value="F:heme binding"/>
    <property type="evidence" value="ECO:0007669"/>
    <property type="project" value="InterPro"/>
</dbReference>
<evidence type="ECO:0000256" key="8">
    <source>
        <dbReference type="ARBA" id="ARBA00022723"/>
    </source>
</evidence>
<evidence type="ECO:0000256" key="16">
    <source>
        <dbReference type="PIRSR" id="PIRSR602403-1"/>
    </source>
</evidence>
<evidence type="ECO:0000256" key="5">
    <source>
        <dbReference type="ARBA" id="ARBA00010617"/>
    </source>
</evidence>
<evidence type="ECO:0000256" key="14">
    <source>
        <dbReference type="ARBA" id="ARBA00023136"/>
    </source>
</evidence>
<evidence type="ECO:0000313" key="18">
    <source>
        <dbReference type="EMBL" id="QOW41329.1"/>
    </source>
</evidence>
<organism evidence="18">
    <name type="scientific">Conogethes punctiferalis</name>
    <name type="common">Durian fruit borer</name>
    <name type="synonym">Astura punctiferalis</name>
    <dbReference type="NCBI Taxonomy" id="1133088"/>
    <lineage>
        <taxon>Eukaryota</taxon>
        <taxon>Metazoa</taxon>
        <taxon>Ecdysozoa</taxon>
        <taxon>Arthropoda</taxon>
        <taxon>Hexapoda</taxon>
        <taxon>Insecta</taxon>
        <taxon>Pterygota</taxon>
        <taxon>Neoptera</taxon>
        <taxon>Endopterygota</taxon>
        <taxon>Lepidoptera</taxon>
        <taxon>Glossata</taxon>
        <taxon>Ditrysia</taxon>
        <taxon>Pyraloidea</taxon>
        <taxon>Crambidae</taxon>
        <taxon>Spilomelinae</taxon>
        <taxon>Conogethes</taxon>
    </lineage>
</organism>
<dbReference type="PANTHER" id="PTHR24292">
    <property type="entry name" value="CYTOCHROME P450"/>
    <property type="match status" value="1"/>
</dbReference>
<dbReference type="EMBL" id="MT876570">
    <property type="protein sequence ID" value="QOW41329.1"/>
    <property type="molecule type" value="mRNA"/>
</dbReference>
<keyword evidence="13 17" id="KW-0503">Monooxygenase</keyword>
<dbReference type="InterPro" id="IPR001128">
    <property type="entry name" value="Cyt_P450"/>
</dbReference>
<keyword evidence="10" id="KW-0492">Microsome</keyword>
<keyword evidence="9" id="KW-0256">Endoplasmic reticulum</keyword>
<dbReference type="EC" id="1.14.14.1" evidence="6"/>
<dbReference type="GO" id="GO:0016712">
    <property type="term" value="F:oxidoreductase activity, acting on paired donors, with incorporation or reduction of molecular oxygen, reduced flavin or flavoprotein as one donor, and incorporation of one atom of oxygen"/>
    <property type="evidence" value="ECO:0007669"/>
    <property type="project" value="UniProtKB-EC"/>
</dbReference>
<dbReference type="PROSITE" id="PS00086">
    <property type="entry name" value="CYTOCHROME_P450"/>
    <property type="match status" value="1"/>
</dbReference>
<dbReference type="InterPro" id="IPR002403">
    <property type="entry name" value="Cyt_P450_E_grp-IV"/>
</dbReference>
<evidence type="ECO:0000256" key="4">
    <source>
        <dbReference type="ARBA" id="ARBA00004406"/>
    </source>
</evidence>
<dbReference type="GO" id="GO:0005789">
    <property type="term" value="C:endoplasmic reticulum membrane"/>
    <property type="evidence" value="ECO:0007669"/>
    <property type="project" value="UniProtKB-SubCell"/>
</dbReference>
<dbReference type="PRINTS" id="PR00385">
    <property type="entry name" value="P450"/>
</dbReference>
<comment type="similarity">
    <text evidence="5 17">Belongs to the cytochrome P450 family.</text>
</comment>
<evidence type="ECO:0000256" key="13">
    <source>
        <dbReference type="ARBA" id="ARBA00023033"/>
    </source>
</evidence>
<sequence length="526" mass="61403">MLLEILIFLLPSLVAYYLYVYKKIHYKFQEHGVKFLPGLPLFGNTIKSTFLKNHIIQDLDIVYKAFPEERYVGYIELTTPIIVIRDPELIKQITVKDFDHFVNHREFFTEDLEPLFGASLLMMKGDRWRDMRTTLSPAFTGSKMRLMMPFMTEISKNIVEDLRDRVNKDLDLEDVMRRYTNDVIASAAFGLQVNSLKDRDNQFFLKGTEFVQLSQDYKDVFSLVAAMFPNFLKMLNVQLFPKATMNFFRDIVSNTMEQREKHNIVRPDMIQLLMEAVKGTLNANSATEKEKDVGFATVHEEMKHNAVTREWTQNELAGQVFIFFAAGFDTSSSTMTFLLHELTINPDIQEKLYQEIKEFEETRKSLTYDNIGQLKYLDCVLNELLRKWSAAIVMDREVTKSYELPPPHEGGKPYKLNPGDIIYNVVNSIHMDPKYYPEPDVFNPERFSEENKHNIKPFTFMPFGIGPRACIGTRFALLEMKVLVYYIILNYKLLKSAKTQDPVKLKPMDFNLRVYDGSWVKLEARN</sequence>
<evidence type="ECO:0000256" key="3">
    <source>
        <dbReference type="ARBA" id="ARBA00004174"/>
    </source>
</evidence>
<comment type="function">
    <text evidence="2">May be involved in the metabolism of insect hormones and in the breakdown of synthetic insecticides.</text>
</comment>
<evidence type="ECO:0000256" key="6">
    <source>
        <dbReference type="ARBA" id="ARBA00012109"/>
    </source>
</evidence>
<dbReference type="CDD" id="cd11056">
    <property type="entry name" value="CYP6-like"/>
    <property type="match status" value="1"/>
</dbReference>
<dbReference type="InterPro" id="IPR017972">
    <property type="entry name" value="Cyt_P450_CS"/>
</dbReference>
<protein>
    <recommendedName>
        <fullName evidence="6">unspecific monooxygenase</fullName>
        <ecNumber evidence="6">1.14.14.1</ecNumber>
    </recommendedName>
</protein>
<proteinExistence type="evidence at transcript level"/>
<evidence type="ECO:0000256" key="17">
    <source>
        <dbReference type="RuleBase" id="RU000461"/>
    </source>
</evidence>
<evidence type="ECO:0000256" key="9">
    <source>
        <dbReference type="ARBA" id="ARBA00022824"/>
    </source>
</evidence>
<evidence type="ECO:0000256" key="1">
    <source>
        <dbReference type="ARBA" id="ARBA00001971"/>
    </source>
</evidence>